<feature type="compositionally biased region" description="Basic residues" evidence="1">
    <location>
        <begin position="18"/>
        <end position="31"/>
    </location>
</feature>
<dbReference type="Pfam" id="PF08555">
    <property type="entry name" value="FAM32A"/>
    <property type="match status" value="1"/>
</dbReference>
<dbReference type="Proteomes" id="UP001446871">
    <property type="component" value="Unassembled WGS sequence"/>
</dbReference>
<organism evidence="2 3">
    <name type="scientific">Apiospora saccharicola</name>
    <dbReference type="NCBI Taxonomy" id="335842"/>
    <lineage>
        <taxon>Eukaryota</taxon>
        <taxon>Fungi</taxon>
        <taxon>Dikarya</taxon>
        <taxon>Ascomycota</taxon>
        <taxon>Pezizomycotina</taxon>
        <taxon>Sordariomycetes</taxon>
        <taxon>Xylariomycetidae</taxon>
        <taxon>Amphisphaeriales</taxon>
        <taxon>Apiosporaceae</taxon>
        <taxon>Apiospora</taxon>
    </lineage>
</organism>
<evidence type="ECO:0000256" key="1">
    <source>
        <dbReference type="SAM" id="MobiDB-lite"/>
    </source>
</evidence>
<proteinExistence type="predicted"/>
<keyword evidence="3" id="KW-1185">Reference proteome</keyword>
<evidence type="ECO:0000313" key="2">
    <source>
        <dbReference type="EMBL" id="KAK8047621.1"/>
    </source>
</evidence>
<feature type="compositionally biased region" description="Basic and acidic residues" evidence="1">
    <location>
        <begin position="49"/>
        <end position="76"/>
    </location>
</feature>
<dbReference type="EMBL" id="JAQQWM010000009">
    <property type="protein sequence ID" value="KAK8047621.1"/>
    <property type="molecule type" value="Genomic_DNA"/>
</dbReference>
<reference evidence="2 3" key="1">
    <citation type="submission" date="2023-01" db="EMBL/GenBank/DDBJ databases">
        <title>Analysis of 21 Apiospora genomes using comparative genomics revels a genus with tremendous synthesis potential of carbohydrate active enzymes and secondary metabolites.</title>
        <authorList>
            <person name="Sorensen T."/>
        </authorList>
    </citation>
    <scope>NUCLEOTIDE SEQUENCE [LARGE SCALE GENOMIC DNA]</scope>
    <source>
        <strain evidence="2 3">CBS 83171</strain>
    </source>
</reference>
<feature type="region of interest" description="Disordered" evidence="1">
    <location>
        <begin position="1"/>
        <end position="108"/>
    </location>
</feature>
<feature type="compositionally biased region" description="Basic and acidic residues" evidence="1">
    <location>
        <begin position="83"/>
        <end position="102"/>
    </location>
</feature>
<evidence type="ECO:0000313" key="3">
    <source>
        <dbReference type="Proteomes" id="UP001446871"/>
    </source>
</evidence>
<dbReference type="PANTHER" id="PTHR13282">
    <property type="entry name" value="PROTEIN FAM32A"/>
    <property type="match status" value="1"/>
</dbReference>
<sequence>MPADEYSSFGGGGALKLKGGKVTKHKKKKKDRSGAGSDLEKSLSTGASKSEEKKKEKKSREPGSDEEGDTRKKRDDGNDDDGEAKLVEYKTEAERRHEEFQRKKVSRHPPWKRRGYLLRNKKEILTLVPNLQLLKLSESSSSRPELLKTHKERVEELNTYLSKLSEHHDMPKIGPG</sequence>
<name>A0ABR1TLV2_9PEZI</name>
<accession>A0ABR1TLV2</accession>
<comment type="caution">
    <text evidence="2">The sequence shown here is derived from an EMBL/GenBank/DDBJ whole genome shotgun (WGS) entry which is preliminary data.</text>
</comment>
<protein>
    <submittedName>
        <fullName evidence="2">Uncharacterized protein</fullName>
    </submittedName>
</protein>
<gene>
    <name evidence="2" type="ORF">PG996_015685</name>
</gene>
<dbReference type="InterPro" id="IPR013865">
    <property type="entry name" value="FAM32A"/>
</dbReference>
<dbReference type="PANTHER" id="PTHR13282:SF6">
    <property type="entry name" value="PROTEIN FAM32A"/>
    <property type="match status" value="1"/>
</dbReference>